<accession>A0A0G1CMD8</accession>
<protein>
    <submittedName>
        <fullName evidence="1">Uncharacterized protein</fullName>
    </submittedName>
</protein>
<dbReference type="EMBL" id="LCFD01000008">
    <property type="protein sequence ID" value="KKS86674.1"/>
    <property type="molecule type" value="Genomic_DNA"/>
</dbReference>
<gene>
    <name evidence="1" type="ORF">UV61_C0008G0127</name>
</gene>
<comment type="caution">
    <text evidence="1">The sequence shown here is derived from an EMBL/GenBank/DDBJ whole genome shotgun (WGS) entry which is preliminary data.</text>
</comment>
<evidence type="ECO:0000313" key="1">
    <source>
        <dbReference type="EMBL" id="KKS86674.1"/>
    </source>
</evidence>
<organism evidence="1 2">
    <name type="scientific">Candidatus Gottesmanbacteria bacterium GW2011_GWB1_43_11</name>
    <dbReference type="NCBI Taxonomy" id="1618446"/>
    <lineage>
        <taxon>Bacteria</taxon>
        <taxon>Candidatus Gottesmaniibacteriota</taxon>
    </lineage>
</organism>
<evidence type="ECO:0000313" key="2">
    <source>
        <dbReference type="Proteomes" id="UP000034050"/>
    </source>
</evidence>
<dbReference type="Proteomes" id="UP000034050">
    <property type="component" value="Unassembled WGS sequence"/>
</dbReference>
<proteinExistence type="predicted"/>
<dbReference type="AlphaFoldDB" id="A0A0G1CMD8"/>
<name>A0A0G1CMD8_9BACT</name>
<sequence>MVENQLDLGKCADAINNGMGMADGIFSLLTDRGTKVIARKPNGEPIYRMGGGCGTLVLSETDARAGFILSESIPIHDTDGKNPRINYPKSSTLHTGAKRYISVVEWFEEGDEVSPGVVHDHLGPIIVETPKGTEVRARKTA</sequence>
<reference evidence="1 2" key="1">
    <citation type="journal article" date="2015" name="Nature">
        <title>rRNA introns, odd ribosomes, and small enigmatic genomes across a large radiation of phyla.</title>
        <authorList>
            <person name="Brown C.T."/>
            <person name="Hug L.A."/>
            <person name="Thomas B.C."/>
            <person name="Sharon I."/>
            <person name="Castelle C.J."/>
            <person name="Singh A."/>
            <person name="Wilkins M.J."/>
            <person name="Williams K.H."/>
            <person name="Banfield J.F."/>
        </authorList>
    </citation>
    <scope>NUCLEOTIDE SEQUENCE [LARGE SCALE GENOMIC DNA]</scope>
</reference>